<reference evidence="1 2" key="3">
    <citation type="submission" date="2008-05" db="EMBL/GenBank/DDBJ databases">
        <authorList>
            <person name="Fulton L."/>
            <person name="Clifton S."/>
            <person name="Fulton B."/>
            <person name="Xu J."/>
            <person name="Minx P."/>
            <person name="Pepin K.H."/>
            <person name="Johnson M."/>
            <person name="Thiruvilangam P."/>
            <person name="Bhonagiri V."/>
            <person name="Nash W.E."/>
            <person name="Mardis E.R."/>
            <person name="Wilson R.K."/>
        </authorList>
    </citation>
    <scope>NUCLEOTIDE SEQUENCE [LARGE SCALE GENOMIC DNA]</scope>
    <source>
        <strain evidence="1 2">ATCC 25827</strain>
    </source>
</reference>
<evidence type="ECO:0000313" key="1">
    <source>
        <dbReference type="EMBL" id="EDU61134.1"/>
    </source>
</evidence>
<organism evidence="1 2">
    <name type="scientific">Providencia stuartii ATCC 25827</name>
    <dbReference type="NCBI Taxonomy" id="471874"/>
    <lineage>
        <taxon>Bacteria</taxon>
        <taxon>Pseudomonadati</taxon>
        <taxon>Pseudomonadota</taxon>
        <taxon>Gammaproteobacteria</taxon>
        <taxon>Enterobacterales</taxon>
        <taxon>Morganellaceae</taxon>
        <taxon>Providencia</taxon>
    </lineage>
</organism>
<dbReference type="EMBL" id="ABJD02000082">
    <property type="protein sequence ID" value="EDU61134.1"/>
    <property type="molecule type" value="Genomic_DNA"/>
</dbReference>
<evidence type="ECO:0000313" key="2">
    <source>
        <dbReference type="Proteomes" id="UP000004506"/>
    </source>
</evidence>
<comment type="caution">
    <text evidence="1">The sequence shown here is derived from an EMBL/GenBank/DDBJ whole genome shotgun (WGS) entry which is preliminary data.</text>
</comment>
<dbReference type="AlphaFoldDB" id="A0AA86Z2J5"/>
<dbReference type="Proteomes" id="UP000004506">
    <property type="component" value="Unassembled WGS sequence"/>
</dbReference>
<proteinExistence type="predicted"/>
<reference evidence="2" key="1">
    <citation type="submission" date="2008-04" db="EMBL/GenBank/DDBJ databases">
        <title>Draft genome sequence of Providencia stuartii (ATCC 25827).</title>
        <authorList>
            <person name="Sudarsanam P."/>
            <person name="Ley R."/>
            <person name="Guruge J."/>
            <person name="Turnbaugh P.J."/>
            <person name="Mahowald M."/>
            <person name="Liep D."/>
            <person name="Gordon J."/>
        </authorList>
    </citation>
    <scope>NUCLEOTIDE SEQUENCE [LARGE SCALE GENOMIC DNA]</scope>
    <source>
        <strain evidence="2">ATCC 25827</strain>
    </source>
</reference>
<sequence>MWIAGALYTIKWINKPTFVVFLRGEKTPSNGLNLFIKTRRNRLGKHH</sequence>
<reference evidence="2" key="2">
    <citation type="submission" date="2008-04" db="EMBL/GenBank/DDBJ databases">
        <title>Draft genome sequence of Providencia stuartii(ATCC 25827).</title>
        <authorList>
            <person name="Sudarsanam P."/>
            <person name="Ley R."/>
            <person name="Guruge J."/>
            <person name="Turnbaugh P.J."/>
            <person name="Mahowald M."/>
            <person name="Liep D."/>
            <person name="Gordon J."/>
        </authorList>
    </citation>
    <scope>NUCLEOTIDE SEQUENCE [LARGE SCALE GENOMIC DNA]</scope>
    <source>
        <strain evidence="2">ATCC 25827</strain>
    </source>
</reference>
<accession>A0AA86Z2J5</accession>
<protein>
    <submittedName>
        <fullName evidence="1">Uncharacterized protein</fullName>
    </submittedName>
</protein>
<name>A0AA86Z2J5_PROST</name>
<gene>
    <name evidence="1" type="ORF">PROSTU_00881</name>
</gene>